<dbReference type="SUPFAM" id="SSF53590">
    <property type="entry name" value="Nucleoside hydrolase"/>
    <property type="match status" value="1"/>
</dbReference>
<dbReference type="EMBL" id="CM007363">
    <property type="protein sequence ID" value="OIW15184.1"/>
    <property type="molecule type" value="Genomic_DNA"/>
</dbReference>
<dbReference type="PANTHER" id="PTHR46692">
    <property type="entry name" value="INOSINE-URIDINE PREFERRING NUCLEOSIDE HYDROLASE FAMILY PROTEIN"/>
    <property type="match status" value="1"/>
</dbReference>
<dbReference type="Pfam" id="PF01156">
    <property type="entry name" value="IU_nuc_hydro"/>
    <property type="match status" value="1"/>
</dbReference>
<dbReference type="STRING" id="3871.A0A1J7HQV3"/>
<proteinExistence type="inferred from homology"/>
<dbReference type="AlphaFoldDB" id="A0A1J7HQV3"/>
<gene>
    <name evidence="3" type="ORF">TanjilG_16442</name>
</gene>
<accession>A0A1J7HQV3</accession>
<evidence type="ECO:0000313" key="3">
    <source>
        <dbReference type="EMBL" id="OIW15184.1"/>
    </source>
</evidence>
<evidence type="ECO:0000259" key="2">
    <source>
        <dbReference type="Pfam" id="PF01156"/>
    </source>
</evidence>
<protein>
    <recommendedName>
        <fullName evidence="2">Inosine/uridine-preferring nucleoside hydrolase domain-containing protein</fullName>
    </recommendedName>
</protein>
<comment type="similarity">
    <text evidence="1">Belongs to the IUNH family.</text>
</comment>
<dbReference type="Proteomes" id="UP000188354">
    <property type="component" value="Chromosome LG03"/>
</dbReference>
<evidence type="ECO:0000313" key="4">
    <source>
        <dbReference type="Proteomes" id="UP000188354"/>
    </source>
</evidence>
<sequence>MDMSVRDFLYLLEVPVEVVNLKAIIVSSTGWANGATTDIIYNILHMMGRDDIPVGIGDFFAMNQSDPIFPPIGECKCMLRPFLMVVSMKNLSSRIQEVYVVGGHASDKGNVFSVPSSKYSEFNMFVDPLAAEAVFQSEVNITLIPLSMKHRTKKTPEATFSKRLLKRLYRFKQSHHRYQHMDAFLGEILGTVDLADSHSSLNAKFDVNPIKVLANGIELSDGEIVILYIMEHHGL</sequence>
<dbReference type="Gramene" id="OIW15184">
    <property type="protein sequence ID" value="OIW15184"/>
    <property type="gene ID" value="TanjilG_16442"/>
</dbReference>
<name>A0A1J7HQV3_LUPAN</name>
<dbReference type="InterPro" id="IPR001910">
    <property type="entry name" value="Inosine/uridine_hydrolase_dom"/>
</dbReference>
<feature type="domain" description="Inosine/uridine-preferring nucleoside hydrolase" evidence="2">
    <location>
        <begin position="89"/>
        <end position="176"/>
    </location>
</feature>
<dbReference type="Gene3D" id="3.90.245.10">
    <property type="entry name" value="Ribonucleoside hydrolase-like"/>
    <property type="match status" value="1"/>
</dbReference>
<dbReference type="PANTHER" id="PTHR46692:SF1">
    <property type="entry name" value="NUCLEOSIDE HYDROLASE 3-RELATED"/>
    <property type="match status" value="1"/>
</dbReference>
<dbReference type="InterPro" id="IPR036452">
    <property type="entry name" value="Ribo_hydro-like"/>
</dbReference>
<keyword evidence="4" id="KW-1185">Reference proteome</keyword>
<dbReference type="GO" id="GO:0016799">
    <property type="term" value="F:hydrolase activity, hydrolyzing N-glycosyl compounds"/>
    <property type="evidence" value="ECO:0007669"/>
    <property type="project" value="InterPro"/>
</dbReference>
<evidence type="ECO:0000256" key="1">
    <source>
        <dbReference type="ARBA" id="ARBA00009176"/>
    </source>
</evidence>
<reference evidence="3 4" key="1">
    <citation type="journal article" date="2017" name="Plant Biotechnol. J.">
        <title>A comprehensive draft genome sequence for lupin (Lupinus angustifolius), an emerging health food: insights into plant-microbe interactions and legume evolution.</title>
        <authorList>
            <person name="Hane J.K."/>
            <person name="Ming Y."/>
            <person name="Kamphuis L.G."/>
            <person name="Nelson M.N."/>
            <person name="Garg G."/>
            <person name="Atkins C.A."/>
            <person name="Bayer P.E."/>
            <person name="Bravo A."/>
            <person name="Bringans S."/>
            <person name="Cannon S."/>
            <person name="Edwards D."/>
            <person name="Foley R."/>
            <person name="Gao L.L."/>
            <person name="Harrison M.J."/>
            <person name="Huang W."/>
            <person name="Hurgobin B."/>
            <person name="Li S."/>
            <person name="Liu C.W."/>
            <person name="McGrath A."/>
            <person name="Morahan G."/>
            <person name="Murray J."/>
            <person name="Weller J."/>
            <person name="Jian J."/>
            <person name="Singh K.B."/>
        </authorList>
    </citation>
    <scope>NUCLEOTIDE SEQUENCE [LARGE SCALE GENOMIC DNA]</scope>
    <source>
        <strain evidence="4">cv. Tanjil</strain>
        <tissue evidence="3">Whole plant</tissue>
    </source>
</reference>
<organism evidence="3 4">
    <name type="scientific">Lupinus angustifolius</name>
    <name type="common">Narrow-leaved blue lupine</name>
    <dbReference type="NCBI Taxonomy" id="3871"/>
    <lineage>
        <taxon>Eukaryota</taxon>
        <taxon>Viridiplantae</taxon>
        <taxon>Streptophyta</taxon>
        <taxon>Embryophyta</taxon>
        <taxon>Tracheophyta</taxon>
        <taxon>Spermatophyta</taxon>
        <taxon>Magnoliopsida</taxon>
        <taxon>eudicotyledons</taxon>
        <taxon>Gunneridae</taxon>
        <taxon>Pentapetalae</taxon>
        <taxon>rosids</taxon>
        <taxon>fabids</taxon>
        <taxon>Fabales</taxon>
        <taxon>Fabaceae</taxon>
        <taxon>Papilionoideae</taxon>
        <taxon>50 kb inversion clade</taxon>
        <taxon>genistoids sensu lato</taxon>
        <taxon>core genistoids</taxon>
        <taxon>Genisteae</taxon>
        <taxon>Lupinus</taxon>
    </lineage>
</organism>